<dbReference type="Gene3D" id="3.30.450.180">
    <property type="match status" value="1"/>
</dbReference>
<accession>A0ABN8EDL7</accession>
<evidence type="ECO:0000259" key="1">
    <source>
        <dbReference type="PROSITE" id="PS50943"/>
    </source>
</evidence>
<evidence type="ECO:0000313" key="3">
    <source>
        <dbReference type="Proteomes" id="UP000838100"/>
    </source>
</evidence>
<name>A0ABN8EDL7_9GAMM</name>
<dbReference type="Proteomes" id="UP000838100">
    <property type="component" value="Unassembled WGS sequence"/>
</dbReference>
<dbReference type="RefSeq" id="WP_237443243.1">
    <property type="nucleotide sequence ID" value="NZ_CAKLPX010000001.1"/>
</dbReference>
<protein>
    <recommendedName>
        <fullName evidence="1">HTH cro/C1-type domain-containing protein</fullName>
    </recommendedName>
</protein>
<dbReference type="InterPro" id="IPR001387">
    <property type="entry name" value="Cro/C1-type_HTH"/>
</dbReference>
<dbReference type="InterPro" id="IPR010982">
    <property type="entry name" value="Lambda_DNA-bd_dom_sf"/>
</dbReference>
<dbReference type="Pfam" id="PF17765">
    <property type="entry name" value="MLTR_LBD"/>
    <property type="match status" value="1"/>
</dbReference>
<dbReference type="PANTHER" id="PTHR35010:SF4">
    <property type="entry name" value="BLL5781 PROTEIN"/>
    <property type="match status" value="1"/>
</dbReference>
<feature type="domain" description="HTH cro/C1-type" evidence="1">
    <location>
        <begin position="15"/>
        <end position="69"/>
    </location>
</feature>
<dbReference type="PROSITE" id="PS50943">
    <property type="entry name" value="HTH_CROC1"/>
    <property type="match status" value="1"/>
</dbReference>
<proteinExistence type="predicted"/>
<evidence type="ECO:0000313" key="2">
    <source>
        <dbReference type="EMBL" id="CAH0990561.1"/>
    </source>
</evidence>
<reference evidence="2" key="1">
    <citation type="submission" date="2021-12" db="EMBL/GenBank/DDBJ databases">
        <authorList>
            <person name="Rodrigo-Torres L."/>
            <person name="Arahal R. D."/>
            <person name="Lucena T."/>
        </authorList>
    </citation>
    <scope>NUCLEOTIDE SEQUENCE</scope>
    <source>
        <strain evidence="2">CECT 8267</strain>
    </source>
</reference>
<comment type="caution">
    <text evidence="2">The sequence shown here is derived from an EMBL/GenBank/DDBJ whole genome shotgun (WGS) entry which is preliminary data.</text>
</comment>
<dbReference type="Gene3D" id="1.10.260.40">
    <property type="entry name" value="lambda repressor-like DNA-binding domains"/>
    <property type="match status" value="1"/>
</dbReference>
<sequence length="279" mass="31396">MSTEVAPELAFGRFLKFWRGVHSLSQEDLAEKLDSSPRHISRLENGSGRASEALVLDIARVLDLGKRDLNHLLISAGYAAQEEKVDFHSPELKWLRKSMMYTLKALDPYPTTIMDGSTNILMVNRAWVAFFQHRIPKAMLDKVDNHYDFLFSHEGAGKDVSQWEDTLSVILMSLQQKALFSNSAVDQAMHDRLTKLPVVPSDWKQRASKIEPMASFRVQTEINGALHKFFSVSSTVGAIGPAAYVSEPQLTISTLYPEDESMDLSSLIQPDLSHPLLFY</sequence>
<dbReference type="EMBL" id="CAKLPX010000001">
    <property type="protein sequence ID" value="CAH0990561.1"/>
    <property type="molecule type" value="Genomic_DNA"/>
</dbReference>
<organism evidence="2 3">
    <name type="scientific">Sinobacterium norvegicum</name>
    <dbReference type="NCBI Taxonomy" id="1641715"/>
    <lineage>
        <taxon>Bacteria</taxon>
        <taxon>Pseudomonadati</taxon>
        <taxon>Pseudomonadota</taxon>
        <taxon>Gammaproteobacteria</taxon>
        <taxon>Cellvibrionales</taxon>
        <taxon>Spongiibacteraceae</taxon>
        <taxon>Sinobacterium</taxon>
    </lineage>
</organism>
<dbReference type="CDD" id="cd00093">
    <property type="entry name" value="HTH_XRE"/>
    <property type="match status" value="1"/>
</dbReference>
<dbReference type="PANTHER" id="PTHR35010">
    <property type="entry name" value="BLL4672 PROTEIN-RELATED"/>
    <property type="match status" value="1"/>
</dbReference>
<dbReference type="InterPro" id="IPR041413">
    <property type="entry name" value="MLTR_LBD"/>
</dbReference>
<dbReference type="Pfam" id="PF01381">
    <property type="entry name" value="HTH_3"/>
    <property type="match status" value="1"/>
</dbReference>
<dbReference type="SMART" id="SM00530">
    <property type="entry name" value="HTH_XRE"/>
    <property type="match status" value="1"/>
</dbReference>
<keyword evidence="3" id="KW-1185">Reference proteome</keyword>
<dbReference type="SUPFAM" id="SSF47413">
    <property type="entry name" value="lambda repressor-like DNA-binding domains"/>
    <property type="match status" value="1"/>
</dbReference>
<gene>
    <name evidence="2" type="ORF">SIN8267_00654</name>
</gene>